<name>A0A368SD89_SETIT</name>
<dbReference type="Gene3D" id="2.80.10.50">
    <property type="match status" value="1"/>
</dbReference>
<dbReference type="PANTHER" id="PTHR31205">
    <property type="entry name" value="ACTIN CROSS-LINKING PROTEIN (DUF569)"/>
    <property type="match status" value="1"/>
</dbReference>
<dbReference type="EMBL" id="CM003536">
    <property type="protein sequence ID" value="RCV40406.1"/>
    <property type="molecule type" value="Genomic_DNA"/>
</dbReference>
<dbReference type="STRING" id="4555.A0A368SD89"/>
<protein>
    <submittedName>
        <fullName evidence="4">Uncharacterized protein</fullName>
    </submittedName>
</protein>
<dbReference type="Pfam" id="PF22932">
    <property type="entry name" value="Ubiq_DUF_assoc"/>
    <property type="match status" value="1"/>
</dbReference>
<dbReference type="SUPFAM" id="SSF50405">
    <property type="entry name" value="Actin-crosslinking proteins"/>
    <property type="match status" value="1"/>
</dbReference>
<accession>A0A368SD89</accession>
<dbReference type="InterPro" id="IPR054726">
    <property type="entry name" value="Ubiq_DUF569-assoc"/>
</dbReference>
<reference evidence="4" key="2">
    <citation type="submission" date="2015-07" db="EMBL/GenBank/DDBJ databases">
        <authorList>
            <person name="Noorani M."/>
        </authorList>
    </citation>
    <scope>NUCLEOTIDE SEQUENCE</scope>
    <source>
        <strain evidence="4">Yugu1</strain>
    </source>
</reference>
<evidence type="ECO:0000256" key="1">
    <source>
        <dbReference type="SAM" id="MobiDB-lite"/>
    </source>
</evidence>
<evidence type="ECO:0000259" key="3">
    <source>
        <dbReference type="Pfam" id="PF22932"/>
    </source>
</evidence>
<organism evidence="4">
    <name type="scientific">Setaria italica</name>
    <name type="common">Foxtail millet</name>
    <name type="synonym">Panicum italicum</name>
    <dbReference type="NCBI Taxonomy" id="4555"/>
    <lineage>
        <taxon>Eukaryota</taxon>
        <taxon>Viridiplantae</taxon>
        <taxon>Streptophyta</taxon>
        <taxon>Embryophyta</taxon>
        <taxon>Tracheophyta</taxon>
        <taxon>Spermatophyta</taxon>
        <taxon>Magnoliopsida</taxon>
        <taxon>Liliopsida</taxon>
        <taxon>Poales</taxon>
        <taxon>Poaceae</taxon>
        <taxon>PACMAD clade</taxon>
        <taxon>Panicoideae</taxon>
        <taxon>Panicodae</taxon>
        <taxon>Paniceae</taxon>
        <taxon>Cenchrinae</taxon>
        <taxon>Setaria</taxon>
    </lineage>
</organism>
<dbReference type="OrthoDB" id="2432302at2759"/>
<feature type="region of interest" description="Disordered" evidence="1">
    <location>
        <begin position="152"/>
        <end position="205"/>
    </location>
</feature>
<sequence>MELFARAKVVRLKSHHDKFLYADEDEVHVTQDRNGASPNARWSVEAVPQAPGVVRLRSRYGRYLTASNEPFLLGMTGRKVLQTAPARPDSSVEWEPVRDGFQTRLKTRYGHFLRANGGLPPWRNSVTHDVPHRTATQDWVLWDVEVVQVLTPGPERAESAPVKMPDSPPAPEIRDPPPPRHRPSKSYAAPPPPPPTLEPEAVEARPAPRLSKLEVEGRAIHYHIADDLGNVDDGTEGHSFTFNGSNLEELANKLQEKTGMDDLIICTRSPINGKLTPLRLQLPPNNAAMHIVLVQESSKGQLTAPYFHHV</sequence>
<dbReference type="AlphaFoldDB" id="A0A368SD89"/>
<dbReference type="CDD" id="cd23340">
    <property type="entry name" value="beta-trefoil_FSCN_ACP-like"/>
    <property type="match status" value="1"/>
</dbReference>
<dbReference type="PANTHER" id="PTHR31205:SF76">
    <property type="entry name" value="EXPRESSED PROTEIN"/>
    <property type="match status" value="1"/>
</dbReference>
<evidence type="ECO:0000313" key="4">
    <source>
        <dbReference type="EMBL" id="RCV40406.1"/>
    </source>
</evidence>
<evidence type="ECO:0000259" key="2">
    <source>
        <dbReference type="Pfam" id="PF04601"/>
    </source>
</evidence>
<feature type="domain" description="DUF569" evidence="2">
    <location>
        <begin position="1"/>
        <end position="142"/>
    </location>
</feature>
<reference evidence="4" key="1">
    <citation type="journal article" date="2012" name="Nat. Biotechnol.">
        <title>Reference genome sequence of the model plant Setaria.</title>
        <authorList>
            <person name="Bennetzen J.L."/>
            <person name="Schmutz J."/>
            <person name="Wang H."/>
            <person name="Percifield R."/>
            <person name="Hawkins J."/>
            <person name="Pontaroli A.C."/>
            <person name="Estep M."/>
            <person name="Feng L."/>
            <person name="Vaughn J.N."/>
            <person name="Grimwood J."/>
            <person name="Jenkins J."/>
            <person name="Barry K."/>
            <person name="Lindquist E."/>
            <person name="Hellsten U."/>
            <person name="Deshpande S."/>
            <person name="Wang X."/>
            <person name="Wu X."/>
            <person name="Mitros T."/>
            <person name="Triplett J."/>
            <person name="Yang X."/>
            <person name="Ye C.Y."/>
            <person name="Mauro-Herrera M."/>
            <person name="Wang L."/>
            <person name="Li P."/>
            <person name="Sharma M."/>
            <person name="Sharma R."/>
            <person name="Ronald P.C."/>
            <person name="Panaud O."/>
            <person name="Kellogg E.A."/>
            <person name="Brutnell T.P."/>
            <person name="Doust A.N."/>
            <person name="Tuskan G.A."/>
            <person name="Rokhsar D."/>
            <person name="Devos K.M."/>
        </authorList>
    </citation>
    <scope>NUCLEOTIDE SEQUENCE [LARGE SCALE GENOMIC DNA]</scope>
    <source>
        <strain evidence="4">Yugu1</strain>
    </source>
</reference>
<gene>
    <name evidence="4" type="ORF">SETIT_9G050900v2</name>
</gene>
<feature type="domain" description="DUF569" evidence="3">
    <location>
        <begin position="217"/>
        <end position="293"/>
    </location>
</feature>
<dbReference type="InterPro" id="IPR008999">
    <property type="entry name" value="Actin-crosslinking"/>
</dbReference>
<dbReference type="Pfam" id="PF04601">
    <property type="entry name" value="DUF569"/>
    <property type="match status" value="1"/>
</dbReference>
<proteinExistence type="predicted"/>
<dbReference type="FunFam" id="2.80.10.50:FF:000067">
    <property type="entry name" value="BnaC05g19630D protein"/>
    <property type="match status" value="1"/>
</dbReference>
<dbReference type="InterPro" id="IPR007679">
    <property type="entry name" value="DUF569"/>
</dbReference>